<accession>A0A7W8C1J5</accession>
<evidence type="ECO:0000313" key="2">
    <source>
        <dbReference type="Proteomes" id="UP000539075"/>
    </source>
</evidence>
<dbReference type="AlphaFoldDB" id="A0A7W8C1J5"/>
<name>A0A7W8C1J5_9BACT</name>
<comment type="caution">
    <text evidence="1">The sequence shown here is derived from an EMBL/GenBank/DDBJ whole genome shotgun (WGS) entry which is preliminary data.</text>
</comment>
<gene>
    <name evidence="1" type="ORF">HNQ38_001678</name>
</gene>
<keyword evidence="2" id="KW-1185">Reference proteome</keyword>
<dbReference type="Proteomes" id="UP000539075">
    <property type="component" value="Unassembled WGS sequence"/>
</dbReference>
<dbReference type="EMBL" id="JACHGO010000004">
    <property type="protein sequence ID" value="MBB5143581.1"/>
    <property type="molecule type" value="Genomic_DNA"/>
</dbReference>
<protein>
    <submittedName>
        <fullName evidence="1">Uncharacterized protein</fullName>
    </submittedName>
</protein>
<evidence type="ECO:0000313" key="1">
    <source>
        <dbReference type="EMBL" id="MBB5143581.1"/>
    </source>
</evidence>
<reference evidence="1 2" key="1">
    <citation type="submission" date="2020-08" db="EMBL/GenBank/DDBJ databases">
        <title>Genomic Encyclopedia of Type Strains, Phase IV (KMG-IV): sequencing the most valuable type-strain genomes for metagenomic binning, comparative biology and taxonomic classification.</title>
        <authorList>
            <person name="Goeker M."/>
        </authorList>
    </citation>
    <scope>NUCLEOTIDE SEQUENCE [LARGE SCALE GENOMIC DNA]</scope>
    <source>
        <strain evidence="1 2">DSM 11275</strain>
    </source>
</reference>
<sequence length="76" mass="8902">MCRPVSTFLYRISTIMLFDSFSIKDILRDEKNLIFRVDGTCLHGRFLLFFQARRVVVAVNGAQIGKTDVSYERNRR</sequence>
<organism evidence="1 2">
    <name type="scientific">Desulfovibrio intestinalis</name>
    <dbReference type="NCBI Taxonomy" id="58621"/>
    <lineage>
        <taxon>Bacteria</taxon>
        <taxon>Pseudomonadati</taxon>
        <taxon>Thermodesulfobacteriota</taxon>
        <taxon>Desulfovibrionia</taxon>
        <taxon>Desulfovibrionales</taxon>
        <taxon>Desulfovibrionaceae</taxon>
        <taxon>Desulfovibrio</taxon>
    </lineage>
</organism>
<proteinExistence type="predicted"/>